<feature type="transmembrane region" description="Helical" evidence="8">
    <location>
        <begin position="253"/>
        <end position="273"/>
    </location>
</feature>
<evidence type="ECO:0000256" key="8">
    <source>
        <dbReference type="SAM" id="Phobius"/>
    </source>
</evidence>
<keyword evidence="7 8" id="KW-0472">Membrane</keyword>
<dbReference type="PANTHER" id="PTHR23517:SF15">
    <property type="entry name" value="PROTON-DEPENDENT OLIGOPEPTIDE FAMILY TRANSPORT PROTEIN"/>
    <property type="match status" value="1"/>
</dbReference>
<dbReference type="InterPro" id="IPR005279">
    <property type="entry name" value="Dipep/tripep_permease"/>
</dbReference>
<evidence type="ECO:0008006" key="11">
    <source>
        <dbReference type="Google" id="ProtNLM"/>
    </source>
</evidence>
<gene>
    <name evidence="9" type="ORF">Ljam_1024</name>
</gene>
<feature type="transmembrane region" description="Helical" evidence="8">
    <location>
        <begin position="392"/>
        <end position="416"/>
    </location>
</feature>
<keyword evidence="3" id="KW-1003">Cell membrane</keyword>
<dbReference type="STRING" id="455.Ljam_1024"/>
<dbReference type="PANTHER" id="PTHR23517">
    <property type="entry name" value="RESISTANCE PROTEIN MDTM, PUTATIVE-RELATED-RELATED"/>
    <property type="match status" value="1"/>
</dbReference>
<dbReference type="InterPro" id="IPR018456">
    <property type="entry name" value="PTR2_symporter_CS"/>
</dbReference>
<feature type="transmembrane region" description="Helical" evidence="8">
    <location>
        <begin position="21"/>
        <end position="46"/>
    </location>
</feature>
<dbReference type="PROSITE" id="PS01022">
    <property type="entry name" value="PTR2_1"/>
    <property type="match status" value="1"/>
</dbReference>
<dbReference type="Pfam" id="PF00854">
    <property type="entry name" value="PTR2"/>
    <property type="match status" value="1"/>
</dbReference>
<evidence type="ECO:0000256" key="5">
    <source>
        <dbReference type="ARBA" id="ARBA00022856"/>
    </source>
</evidence>
<protein>
    <recommendedName>
        <fullName evidence="11">IraAB</fullName>
    </recommendedName>
</protein>
<feature type="transmembrane region" description="Helical" evidence="8">
    <location>
        <begin position="428"/>
        <end position="449"/>
    </location>
</feature>
<feature type="transmembrane region" description="Helical" evidence="8">
    <location>
        <begin position="187"/>
        <end position="206"/>
    </location>
</feature>
<feature type="transmembrane region" description="Helical" evidence="8">
    <location>
        <begin position="161"/>
        <end position="181"/>
    </location>
</feature>
<dbReference type="OrthoDB" id="5648799at2"/>
<feature type="transmembrane region" description="Helical" evidence="8">
    <location>
        <begin position="230"/>
        <end position="247"/>
    </location>
</feature>
<dbReference type="Proteomes" id="UP000054715">
    <property type="component" value="Unassembled WGS sequence"/>
</dbReference>
<feature type="transmembrane region" description="Helical" evidence="8">
    <location>
        <begin position="93"/>
        <end position="115"/>
    </location>
</feature>
<feature type="transmembrane region" description="Helical" evidence="8">
    <location>
        <begin position="285"/>
        <end position="311"/>
    </location>
</feature>
<comment type="caution">
    <text evidence="9">The sequence shown here is derived from an EMBL/GenBank/DDBJ whole genome shotgun (WGS) entry which is preliminary data.</text>
</comment>
<dbReference type="SUPFAM" id="SSF103473">
    <property type="entry name" value="MFS general substrate transporter"/>
    <property type="match status" value="1"/>
</dbReference>
<evidence type="ECO:0000256" key="3">
    <source>
        <dbReference type="ARBA" id="ARBA00022475"/>
    </source>
</evidence>
<feature type="transmembrane region" description="Helical" evidence="8">
    <location>
        <begin position="331"/>
        <end position="348"/>
    </location>
</feature>
<dbReference type="InterPro" id="IPR036259">
    <property type="entry name" value="MFS_trans_sf"/>
</dbReference>
<organism evidence="9 10">
    <name type="scientific">Legionella jamestowniensis</name>
    <dbReference type="NCBI Taxonomy" id="455"/>
    <lineage>
        <taxon>Bacteria</taxon>
        <taxon>Pseudomonadati</taxon>
        <taxon>Pseudomonadota</taxon>
        <taxon>Gammaproteobacteria</taxon>
        <taxon>Legionellales</taxon>
        <taxon>Legionellaceae</taxon>
        <taxon>Legionella</taxon>
    </lineage>
</organism>
<keyword evidence="5" id="KW-0653">Protein transport</keyword>
<feature type="transmembrane region" description="Helical" evidence="8">
    <location>
        <begin position="465"/>
        <end position="488"/>
    </location>
</feature>
<evidence type="ECO:0000256" key="7">
    <source>
        <dbReference type="ARBA" id="ARBA00023136"/>
    </source>
</evidence>
<evidence type="ECO:0000256" key="2">
    <source>
        <dbReference type="ARBA" id="ARBA00022448"/>
    </source>
</evidence>
<name>A0A0W0UGP9_9GAMM</name>
<dbReference type="EMBL" id="LNYG01000013">
    <property type="protein sequence ID" value="KTD06829.1"/>
    <property type="molecule type" value="Genomic_DNA"/>
</dbReference>
<reference evidence="9 10" key="1">
    <citation type="submission" date="2015-11" db="EMBL/GenBank/DDBJ databases">
        <title>Genomic analysis of 38 Legionella species identifies large and diverse effector repertoires.</title>
        <authorList>
            <person name="Burstein D."/>
            <person name="Amaro F."/>
            <person name="Zusman T."/>
            <person name="Lifshitz Z."/>
            <person name="Cohen O."/>
            <person name="Gilbert J.A."/>
            <person name="Pupko T."/>
            <person name="Shuman H.A."/>
            <person name="Segal G."/>
        </authorList>
    </citation>
    <scope>NUCLEOTIDE SEQUENCE [LARGE SCALE GENOMIC DNA]</scope>
    <source>
        <strain evidence="9 10">JA-26-G1-E2</strain>
    </source>
</reference>
<dbReference type="InterPro" id="IPR050171">
    <property type="entry name" value="MFS_Transporters"/>
</dbReference>
<dbReference type="RefSeq" id="WP_058449056.1">
    <property type="nucleotide sequence ID" value="NZ_CAAAJF010000009.1"/>
</dbReference>
<dbReference type="InterPro" id="IPR000109">
    <property type="entry name" value="POT_fam"/>
</dbReference>
<feature type="transmembrane region" description="Helical" evidence="8">
    <location>
        <begin position="360"/>
        <end position="380"/>
    </location>
</feature>
<keyword evidence="5" id="KW-0571">Peptide transport</keyword>
<sequence length="500" mass="55058">MVAQTIRSIFPQLSTRQQQTTNIVFITFWSQFSVYALNTILILFLTRPLLAHGLGYSQEKAYAFLGISQATGYLMPILGGFMADKVLGIRRAILLGSIMLALAYLFIMLSGYTLVSYGDKLFIAAYALVPATNSLLMGTASSMVSRIYADDAVNAKSAMTFYYMAINVGALLATIISPALLDSHYGPLSVLTLVFIGKSIAALNFAKRYSLYDNVLWGKDTSPFTTKNKLSLFLYIAIIYLFTLFAYSHVYQASILISVGCTLGIFWFFARTLSLPKENRSKQFIALLLIIEAVVFFVIYNQMNSTLVLFAKNNSTLQLLGLSISPAQYQMLNPLLIIVLGTQLPRFYAYFPRFTIPYQFAAGTLLAGFSLLLLSFAAAISHQGYANGNFIGLTYVLITLAELWVSAVGLSMIGLYCDSHEIAFAMGVWYLASSLSNAISGQLAALVAIPKSVTSAAESIRIYQGYYFGMGVITLCLGFGMLIIAYFIQRYFLKKGIQIA</sequence>
<dbReference type="Gene3D" id="1.20.1250.20">
    <property type="entry name" value="MFS general substrate transporter like domains"/>
    <property type="match status" value="1"/>
</dbReference>
<feature type="transmembrane region" description="Helical" evidence="8">
    <location>
        <begin position="61"/>
        <end position="81"/>
    </location>
</feature>
<dbReference type="GO" id="GO:0005886">
    <property type="term" value="C:plasma membrane"/>
    <property type="evidence" value="ECO:0007669"/>
    <property type="project" value="UniProtKB-SubCell"/>
</dbReference>
<dbReference type="AlphaFoldDB" id="A0A0W0UGP9"/>
<keyword evidence="6 8" id="KW-1133">Transmembrane helix</keyword>
<evidence type="ECO:0000256" key="4">
    <source>
        <dbReference type="ARBA" id="ARBA00022692"/>
    </source>
</evidence>
<dbReference type="GO" id="GO:1904680">
    <property type="term" value="F:peptide transmembrane transporter activity"/>
    <property type="evidence" value="ECO:0007669"/>
    <property type="project" value="InterPro"/>
</dbReference>
<feature type="transmembrane region" description="Helical" evidence="8">
    <location>
        <begin position="121"/>
        <end position="140"/>
    </location>
</feature>
<accession>A0A0W0UGP9</accession>
<evidence type="ECO:0000313" key="9">
    <source>
        <dbReference type="EMBL" id="KTD06829.1"/>
    </source>
</evidence>
<evidence type="ECO:0000313" key="10">
    <source>
        <dbReference type="Proteomes" id="UP000054715"/>
    </source>
</evidence>
<evidence type="ECO:0000256" key="6">
    <source>
        <dbReference type="ARBA" id="ARBA00022989"/>
    </source>
</evidence>
<dbReference type="PATRIC" id="fig|455.5.peg.1087"/>
<dbReference type="NCBIfam" id="TIGR00924">
    <property type="entry name" value="yjdL_sub1_fam"/>
    <property type="match status" value="1"/>
</dbReference>
<dbReference type="GO" id="GO:0006857">
    <property type="term" value="P:oligopeptide transport"/>
    <property type="evidence" value="ECO:0007669"/>
    <property type="project" value="InterPro"/>
</dbReference>
<proteinExistence type="predicted"/>
<comment type="subcellular location">
    <subcellularLocation>
        <location evidence="1">Cell membrane</location>
        <topology evidence="1">Multi-pass membrane protein</topology>
    </subcellularLocation>
</comment>
<evidence type="ECO:0000256" key="1">
    <source>
        <dbReference type="ARBA" id="ARBA00004651"/>
    </source>
</evidence>
<keyword evidence="2" id="KW-0813">Transport</keyword>
<keyword evidence="4 8" id="KW-0812">Transmembrane</keyword>